<dbReference type="AlphaFoldDB" id="A0AAW8M3C9"/>
<comment type="caution">
    <text evidence="1">The sequence shown here is derived from an EMBL/GenBank/DDBJ whole genome shotgun (WGS) entry which is preliminary data.</text>
</comment>
<protein>
    <submittedName>
        <fullName evidence="1">Uncharacterized protein YjbI with pentapeptide repeats</fullName>
    </submittedName>
</protein>
<dbReference type="PANTHER" id="PTHR14136:SF17">
    <property type="entry name" value="BTB_POZ DOMAIN-CONTAINING PROTEIN KCTD9"/>
    <property type="match status" value="1"/>
</dbReference>
<organism evidence="1 2">
    <name type="scientific">Pseudomonas brassicacearum</name>
    <dbReference type="NCBI Taxonomy" id="930166"/>
    <lineage>
        <taxon>Bacteria</taxon>
        <taxon>Pseudomonadati</taxon>
        <taxon>Pseudomonadota</taxon>
        <taxon>Gammaproteobacteria</taxon>
        <taxon>Pseudomonadales</taxon>
        <taxon>Pseudomonadaceae</taxon>
        <taxon>Pseudomonas</taxon>
    </lineage>
</organism>
<dbReference type="SUPFAM" id="SSF141571">
    <property type="entry name" value="Pentapeptide repeat-like"/>
    <property type="match status" value="1"/>
</dbReference>
<accession>A0AAW8M3C9</accession>
<evidence type="ECO:0000313" key="1">
    <source>
        <dbReference type="EMBL" id="MDR6956185.1"/>
    </source>
</evidence>
<dbReference type="InterPro" id="IPR001646">
    <property type="entry name" value="5peptide_repeat"/>
</dbReference>
<name>A0AAW8M3C9_9PSED</name>
<dbReference type="EMBL" id="JAVDVC010000001">
    <property type="protein sequence ID" value="MDR6956185.1"/>
    <property type="molecule type" value="Genomic_DNA"/>
</dbReference>
<dbReference type="Pfam" id="PF00805">
    <property type="entry name" value="Pentapeptide"/>
    <property type="match status" value="1"/>
</dbReference>
<dbReference type="Proteomes" id="UP001252613">
    <property type="component" value="Unassembled WGS sequence"/>
</dbReference>
<sequence length="161" mass="17636">MITVKFETGDCLELPIESLVGADLKGISFHRAIFEYLNLDSVSFAGGDLRNSVFYFCILNNATIKNVSLVNSILTGSKMRGSDLSGSLLMYSDFTKVDLSLANLKDSNVEGCDFRDADFSGADVSVIGLEKCKLQRALYDSSTIWPENFNPAYHGLLKKVG</sequence>
<dbReference type="RefSeq" id="WP_310355546.1">
    <property type="nucleotide sequence ID" value="NZ_JAVDVC010000001.1"/>
</dbReference>
<reference evidence="1" key="1">
    <citation type="submission" date="2023-07" db="EMBL/GenBank/DDBJ databases">
        <title>Sorghum-associated microbial communities from plants grown in Nebraska, USA.</title>
        <authorList>
            <person name="Schachtman D."/>
        </authorList>
    </citation>
    <scope>NUCLEOTIDE SEQUENCE</scope>
    <source>
        <strain evidence="1">3432</strain>
    </source>
</reference>
<dbReference type="PANTHER" id="PTHR14136">
    <property type="entry name" value="BTB_POZ DOMAIN-CONTAINING PROTEIN KCTD9"/>
    <property type="match status" value="1"/>
</dbReference>
<gene>
    <name evidence="1" type="ORF">J2W43_000148</name>
</gene>
<dbReference type="InterPro" id="IPR051082">
    <property type="entry name" value="Pentapeptide-BTB/POZ_domain"/>
</dbReference>
<evidence type="ECO:0000313" key="2">
    <source>
        <dbReference type="Proteomes" id="UP001252613"/>
    </source>
</evidence>
<dbReference type="Gene3D" id="2.160.20.80">
    <property type="entry name" value="E3 ubiquitin-protein ligase SopA"/>
    <property type="match status" value="1"/>
</dbReference>
<proteinExistence type="predicted"/>